<dbReference type="PROSITE" id="PS01124">
    <property type="entry name" value="HTH_ARAC_FAMILY_2"/>
    <property type="match status" value="1"/>
</dbReference>
<keyword evidence="2" id="KW-0238">DNA-binding</keyword>
<dbReference type="InterPro" id="IPR046532">
    <property type="entry name" value="DUF6597"/>
</dbReference>
<dbReference type="EMBL" id="VFIA01000011">
    <property type="protein sequence ID" value="MBC3791803.1"/>
    <property type="molecule type" value="Genomic_DNA"/>
</dbReference>
<accession>A0ABR6W6M0</accession>
<dbReference type="Pfam" id="PF20240">
    <property type="entry name" value="DUF6597"/>
    <property type="match status" value="1"/>
</dbReference>
<evidence type="ECO:0000313" key="6">
    <source>
        <dbReference type="Proteomes" id="UP000700732"/>
    </source>
</evidence>
<keyword evidence="1" id="KW-0805">Transcription regulation</keyword>
<dbReference type="Gene3D" id="1.10.10.60">
    <property type="entry name" value="Homeodomain-like"/>
    <property type="match status" value="1"/>
</dbReference>
<comment type="caution">
    <text evidence="5">The sequence shown here is derived from an EMBL/GenBank/DDBJ whole genome shotgun (WGS) entry which is preliminary data.</text>
</comment>
<keyword evidence="6" id="KW-1185">Reference proteome</keyword>
<proteinExistence type="predicted"/>
<dbReference type="InterPro" id="IPR009057">
    <property type="entry name" value="Homeodomain-like_sf"/>
</dbReference>
<dbReference type="InterPro" id="IPR050204">
    <property type="entry name" value="AraC_XylS_family_regulators"/>
</dbReference>
<gene>
    <name evidence="5" type="ORF">FH603_2311</name>
</gene>
<dbReference type="Pfam" id="PF12833">
    <property type="entry name" value="HTH_18"/>
    <property type="match status" value="1"/>
</dbReference>
<protein>
    <submittedName>
        <fullName evidence="5">AraC-like DNA-binding protein</fullName>
    </submittedName>
</protein>
<evidence type="ECO:0000256" key="1">
    <source>
        <dbReference type="ARBA" id="ARBA00023015"/>
    </source>
</evidence>
<evidence type="ECO:0000259" key="4">
    <source>
        <dbReference type="PROSITE" id="PS01124"/>
    </source>
</evidence>
<evidence type="ECO:0000256" key="3">
    <source>
        <dbReference type="ARBA" id="ARBA00023163"/>
    </source>
</evidence>
<evidence type="ECO:0000313" key="5">
    <source>
        <dbReference type="EMBL" id="MBC3791803.1"/>
    </source>
</evidence>
<dbReference type="PANTHER" id="PTHR46796">
    <property type="entry name" value="HTH-TYPE TRANSCRIPTIONAL ACTIVATOR RHAS-RELATED"/>
    <property type="match status" value="1"/>
</dbReference>
<sequence>MHVIQHVPCPALAPYVASYWEIKHDLPLDVTIAVPFGCTGHSHFVFCLESPFQCYSQAQQQLEVCESTVFGLFGIPMTKYFNGPTLGIVVDFTPTGLQALWQLPVQELSEQSVDLTAMITSGIRALTDQMREARTTPQRFALLEGFLLRRLARANRIKQWQTDGRIEAAVALMQHQPGQISLNQLAYTLNSSERTFRRRFTQVVGVSPKYFLRMQRFMHTRRWLKQQSRPNWQDLVTLNGYYDQAHLINEFNYFTGTSPRLYEQVSAGLHDILYG</sequence>
<organism evidence="5 6">
    <name type="scientific">Spirosoma utsteinense</name>
    <dbReference type="NCBI Taxonomy" id="2585773"/>
    <lineage>
        <taxon>Bacteria</taxon>
        <taxon>Pseudomonadati</taxon>
        <taxon>Bacteroidota</taxon>
        <taxon>Cytophagia</taxon>
        <taxon>Cytophagales</taxon>
        <taxon>Cytophagaceae</taxon>
        <taxon>Spirosoma</taxon>
    </lineage>
</organism>
<reference evidence="5 6" key="1">
    <citation type="submission" date="2019-06" db="EMBL/GenBank/DDBJ databases">
        <title>Spirosoma utsteinense sp. nov. isolated from Antarctic ice-free soils.</title>
        <authorList>
            <person name="Tahon G."/>
        </authorList>
    </citation>
    <scope>NUCLEOTIDE SEQUENCE [LARGE SCALE GENOMIC DNA]</scope>
    <source>
        <strain evidence="5 6">LMG 31447</strain>
    </source>
</reference>
<evidence type="ECO:0000256" key="2">
    <source>
        <dbReference type="ARBA" id="ARBA00023125"/>
    </source>
</evidence>
<dbReference type="SUPFAM" id="SSF46689">
    <property type="entry name" value="Homeodomain-like"/>
    <property type="match status" value="1"/>
</dbReference>
<dbReference type="RefSeq" id="WP_186737585.1">
    <property type="nucleotide sequence ID" value="NZ_VFIA01000011.1"/>
</dbReference>
<dbReference type="PANTHER" id="PTHR46796:SF13">
    <property type="entry name" value="HTH-TYPE TRANSCRIPTIONAL ACTIVATOR RHAS"/>
    <property type="match status" value="1"/>
</dbReference>
<name>A0ABR6W6M0_9BACT</name>
<dbReference type="Proteomes" id="UP000700732">
    <property type="component" value="Unassembled WGS sequence"/>
</dbReference>
<dbReference type="InterPro" id="IPR018060">
    <property type="entry name" value="HTH_AraC"/>
</dbReference>
<dbReference type="SMART" id="SM00342">
    <property type="entry name" value="HTH_ARAC"/>
    <property type="match status" value="1"/>
</dbReference>
<keyword evidence="3" id="KW-0804">Transcription</keyword>
<feature type="domain" description="HTH araC/xylS-type" evidence="4">
    <location>
        <begin position="167"/>
        <end position="265"/>
    </location>
</feature>